<reference evidence="2 3" key="1">
    <citation type="submission" date="2014-02" db="EMBL/GenBank/DDBJ databases">
        <title>Single nucleus genome sequencing reveals high similarity among nuclei of an endomycorrhizal fungus.</title>
        <authorList>
            <person name="Lin K."/>
            <person name="Geurts R."/>
            <person name="Zhang Z."/>
            <person name="Limpens E."/>
            <person name="Saunders D.G."/>
            <person name="Mu D."/>
            <person name="Pang E."/>
            <person name="Cao H."/>
            <person name="Cha H."/>
            <person name="Lin T."/>
            <person name="Zhou Q."/>
            <person name="Shang Y."/>
            <person name="Li Y."/>
            <person name="Ivanov S."/>
            <person name="Sharma T."/>
            <person name="Velzen R.V."/>
            <person name="Ruijter N.D."/>
            <person name="Aanen D.K."/>
            <person name="Win J."/>
            <person name="Kamoun S."/>
            <person name="Bisseling T."/>
            <person name="Huang S."/>
        </authorList>
    </citation>
    <scope>NUCLEOTIDE SEQUENCE [LARGE SCALE GENOMIC DNA]</scope>
    <source>
        <strain evidence="3">DAOM197198w</strain>
    </source>
</reference>
<name>A0A015IUZ5_RHIIW</name>
<keyword evidence="1" id="KW-0732">Signal</keyword>
<dbReference type="OrthoDB" id="2304107at2759"/>
<feature type="chain" id="PRO_5001473841" evidence="1">
    <location>
        <begin position="26"/>
        <end position="103"/>
    </location>
</feature>
<accession>A0A015IUZ5</accession>
<sequence length="103" mass="10921">MNRSIHLFIIGFLSLLVLFISGTFAACNANIASDCDCKPENIKGCDATGITVGGVTCGREINCSLLKHRFQVDINGKFCHLGTCSRECVCPLGNGDCTCSTGQ</sequence>
<comment type="caution">
    <text evidence="2">The sequence shown here is derived from an EMBL/GenBank/DDBJ whole genome shotgun (WGS) entry which is preliminary data.</text>
</comment>
<dbReference type="AlphaFoldDB" id="A0A015IUZ5"/>
<dbReference type="HOGENOM" id="CLU_2265204_0_0_1"/>
<proteinExistence type="predicted"/>
<dbReference type="PROSITE" id="PS51257">
    <property type="entry name" value="PROKAR_LIPOPROTEIN"/>
    <property type="match status" value="1"/>
</dbReference>
<protein>
    <submittedName>
        <fullName evidence="2">Uncharacterized protein</fullName>
    </submittedName>
</protein>
<dbReference type="Proteomes" id="UP000022910">
    <property type="component" value="Unassembled WGS sequence"/>
</dbReference>
<evidence type="ECO:0000313" key="2">
    <source>
        <dbReference type="EMBL" id="EXX58075.1"/>
    </source>
</evidence>
<evidence type="ECO:0000256" key="1">
    <source>
        <dbReference type="SAM" id="SignalP"/>
    </source>
</evidence>
<organism evidence="2 3">
    <name type="scientific">Rhizophagus irregularis (strain DAOM 197198w)</name>
    <name type="common">Glomus intraradices</name>
    <dbReference type="NCBI Taxonomy" id="1432141"/>
    <lineage>
        <taxon>Eukaryota</taxon>
        <taxon>Fungi</taxon>
        <taxon>Fungi incertae sedis</taxon>
        <taxon>Mucoromycota</taxon>
        <taxon>Glomeromycotina</taxon>
        <taxon>Glomeromycetes</taxon>
        <taxon>Glomerales</taxon>
        <taxon>Glomeraceae</taxon>
        <taxon>Rhizophagus</taxon>
    </lineage>
</organism>
<gene>
    <name evidence="2" type="ORF">RirG_201220</name>
</gene>
<feature type="signal peptide" evidence="1">
    <location>
        <begin position="1"/>
        <end position="25"/>
    </location>
</feature>
<keyword evidence="3" id="KW-1185">Reference proteome</keyword>
<evidence type="ECO:0000313" key="3">
    <source>
        <dbReference type="Proteomes" id="UP000022910"/>
    </source>
</evidence>
<dbReference type="EMBL" id="JEMT01027046">
    <property type="protein sequence ID" value="EXX58075.1"/>
    <property type="molecule type" value="Genomic_DNA"/>
</dbReference>